<proteinExistence type="inferred from homology"/>
<dbReference type="OrthoDB" id="6132620at2759"/>
<dbReference type="FunFam" id="3.20.80.10:FF:000002">
    <property type="entry name" value="Heme-binding protein 2"/>
    <property type="match status" value="1"/>
</dbReference>
<comment type="similarity">
    <text evidence="1">Belongs to the HEBP family.</text>
</comment>
<dbReference type="InterPro" id="IPR006917">
    <property type="entry name" value="SOUL_heme-bd"/>
</dbReference>
<gene>
    <name evidence="3" type="ORF">KP79_PYT15610</name>
</gene>
<dbReference type="Proteomes" id="UP000242188">
    <property type="component" value="Unassembled WGS sequence"/>
</dbReference>
<dbReference type="Pfam" id="PF04832">
    <property type="entry name" value="SOUL"/>
    <property type="match status" value="1"/>
</dbReference>
<dbReference type="PANTHER" id="PTHR11220:SF73">
    <property type="entry name" value="HEME-BINDING PROTEIN 2"/>
    <property type="match status" value="1"/>
</dbReference>
<evidence type="ECO:0000256" key="2">
    <source>
        <dbReference type="SAM" id="SignalP"/>
    </source>
</evidence>
<dbReference type="PANTHER" id="PTHR11220">
    <property type="entry name" value="HEME-BINDING PROTEIN-RELATED"/>
    <property type="match status" value="1"/>
</dbReference>
<keyword evidence="2" id="KW-0732">Signal</keyword>
<reference evidence="3 4" key="1">
    <citation type="journal article" date="2017" name="Nat. Ecol. Evol.">
        <title>Scallop genome provides insights into evolution of bilaterian karyotype and development.</title>
        <authorList>
            <person name="Wang S."/>
            <person name="Zhang J."/>
            <person name="Jiao W."/>
            <person name="Li J."/>
            <person name="Xun X."/>
            <person name="Sun Y."/>
            <person name="Guo X."/>
            <person name="Huan P."/>
            <person name="Dong B."/>
            <person name="Zhang L."/>
            <person name="Hu X."/>
            <person name="Sun X."/>
            <person name="Wang J."/>
            <person name="Zhao C."/>
            <person name="Wang Y."/>
            <person name="Wang D."/>
            <person name="Huang X."/>
            <person name="Wang R."/>
            <person name="Lv J."/>
            <person name="Li Y."/>
            <person name="Zhang Z."/>
            <person name="Liu B."/>
            <person name="Lu W."/>
            <person name="Hui Y."/>
            <person name="Liang J."/>
            <person name="Zhou Z."/>
            <person name="Hou R."/>
            <person name="Li X."/>
            <person name="Liu Y."/>
            <person name="Li H."/>
            <person name="Ning X."/>
            <person name="Lin Y."/>
            <person name="Zhao L."/>
            <person name="Xing Q."/>
            <person name="Dou J."/>
            <person name="Li Y."/>
            <person name="Mao J."/>
            <person name="Guo H."/>
            <person name="Dou H."/>
            <person name="Li T."/>
            <person name="Mu C."/>
            <person name="Jiang W."/>
            <person name="Fu Q."/>
            <person name="Fu X."/>
            <person name="Miao Y."/>
            <person name="Liu J."/>
            <person name="Yu Q."/>
            <person name="Li R."/>
            <person name="Liao H."/>
            <person name="Li X."/>
            <person name="Kong Y."/>
            <person name="Jiang Z."/>
            <person name="Chourrout D."/>
            <person name="Li R."/>
            <person name="Bao Z."/>
        </authorList>
    </citation>
    <scope>NUCLEOTIDE SEQUENCE [LARGE SCALE GENOMIC DNA]</scope>
    <source>
        <strain evidence="3 4">PY_sf001</strain>
    </source>
</reference>
<accession>A0A210QFP0</accession>
<name>A0A210QFP0_MIZYE</name>
<comment type="caution">
    <text evidence="3">The sequence shown here is derived from an EMBL/GenBank/DDBJ whole genome shotgun (WGS) entry which is preliminary data.</text>
</comment>
<evidence type="ECO:0000256" key="1">
    <source>
        <dbReference type="ARBA" id="ARBA00009817"/>
    </source>
</evidence>
<dbReference type="SUPFAM" id="SSF55136">
    <property type="entry name" value="Probable bacterial effector-binding domain"/>
    <property type="match status" value="1"/>
</dbReference>
<keyword evidence="4" id="KW-1185">Reference proteome</keyword>
<dbReference type="STRING" id="6573.A0A210QFP0"/>
<organism evidence="3 4">
    <name type="scientific">Mizuhopecten yessoensis</name>
    <name type="common">Japanese scallop</name>
    <name type="synonym">Patinopecten yessoensis</name>
    <dbReference type="NCBI Taxonomy" id="6573"/>
    <lineage>
        <taxon>Eukaryota</taxon>
        <taxon>Metazoa</taxon>
        <taxon>Spiralia</taxon>
        <taxon>Lophotrochozoa</taxon>
        <taxon>Mollusca</taxon>
        <taxon>Bivalvia</taxon>
        <taxon>Autobranchia</taxon>
        <taxon>Pteriomorphia</taxon>
        <taxon>Pectinida</taxon>
        <taxon>Pectinoidea</taxon>
        <taxon>Pectinidae</taxon>
        <taxon>Mizuhopecten</taxon>
    </lineage>
</organism>
<dbReference type="Gene3D" id="3.20.80.10">
    <property type="entry name" value="Regulatory factor, effector binding domain"/>
    <property type="match status" value="1"/>
</dbReference>
<feature type="signal peptide" evidence="2">
    <location>
        <begin position="1"/>
        <end position="18"/>
    </location>
</feature>
<evidence type="ECO:0000313" key="3">
    <source>
        <dbReference type="EMBL" id="OWF47548.1"/>
    </source>
</evidence>
<evidence type="ECO:0000313" key="4">
    <source>
        <dbReference type="Proteomes" id="UP000242188"/>
    </source>
</evidence>
<sequence>MKTMLFACFVTLLAGADAAGFLDLLFGVPTDPPGLLNMTNKHWFCHDLDCPAYEPMMTPPGYEKRRYEDSKWVATNVTTNNYGSSQNSQMFNKLFKYISGENSMHQKVPMTAPVLKHETPGATPGAASTHIMYFMVPHDMRVSTPAPTDPSVYLVTLPSMVVYVGSYSGYASQSKDTDALNALRAELKTTSSNSGYTFTAGYDSPFNLIHRHNEVWIVE</sequence>
<protein>
    <submittedName>
        <fullName evidence="3">Heme-binding protein 2</fullName>
    </submittedName>
</protein>
<feature type="chain" id="PRO_5012871683" evidence="2">
    <location>
        <begin position="19"/>
        <end position="219"/>
    </location>
</feature>
<dbReference type="AlphaFoldDB" id="A0A210QFP0"/>
<dbReference type="InterPro" id="IPR011256">
    <property type="entry name" value="Reg_factor_effector_dom_sf"/>
</dbReference>
<dbReference type="EMBL" id="NEDP02003864">
    <property type="protein sequence ID" value="OWF47548.1"/>
    <property type="molecule type" value="Genomic_DNA"/>
</dbReference>